<dbReference type="CDD" id="cd12087">
    <property type="entry name" value="TM_EGFR-like"/>
    <property type="match status" value="1"/>
</dbReference>
<evidence type="ECO:0000256" key="2">
    <source>
        <dbReference type="SAM" id="Phobius"/>
    </source>
</evidence>
<name>A0A1R3R9I8_ASPC5</name>
<dbReference type="Proteomes" id="UP000188318">
    <property type="component" value="Unassembled WGS sequence"/>
</dbReference>
<reference evidence="4" key="1">
    <citation type="journal article" date="2017" name="Genome Biol.">
        <title>Comparative genomics reveals high biological diversity and specific adaptations in the industrially and medically important fungal genus Aspergillus.</title>
        <authorList>
            <person name="de Vries R.P."/>
            <person name="Riley R."/>
            <person name="Wiebenga A."/>
            <person name="Aguilar-Osorio G."/>
            <person name="Amillis S."/>
            <person name="Uchima C.A."/>
            <person name="Anderluh G."/>
            <person name="Asadollahi M."/>
            <person name="Askin M."/>
            <person name="Barry K."/>
            <person name="Battaglia E."/>
            <person name="Bayram O."/>
            <person name="Benocci T."/>
            <person name="Braus-Stromeyer S.A."/>
            <person name="Caldana C."/>
            <person name="Canovas D."/>
            <person name="Cerqueira G.C."/>
            <person name="Chen F."/>
            <person name="Chen W."/>
            <person name="Choi C."/>
            <person name="Clum A."/>
            <person name="Dos Santos R.A."/>
            <person name="Damasio A.R."/>
            <person name="Diallinas G."/>
            <person name="Emri T."/>
            <person name="Fekete E."/>
            <person name="Flipphi M."/>
            <person name="Freyberg S."/>
            <person name="Gallo A."/>
            <person name="Gournas C."/>
            <person name="Habgood R."/>
            <person name="Hainaut M."/>
            <person name="Harispe M.L."/>
            <person name="Henrissat B."/>
            <person name="Hilden K.S."/>
            <person name="Hope R."/>
            <person name="Hossain A."/>
            <person name="Karabika E."/>
            <person name="Karaffa L."/>
            <person name="Karanyi Z."/>
            <person name="Krasevec N."/>
            <person name="Kuo A."/>
            <person name="Kusch H."/>
            <person name="LaButti K."/>
            <person name="Lagendijk E.L."/>
            <person name="Lapidus A."/>
            <person name="Levasseur A."/>
            <person name="Lindquist E."/>
            <person name="Lipzen A."/>
            <person name="Logrieco A.F."/>
            <person name="MacCabe A."/>
            <person name="Maekelae M.R."/>
            <person name="Malavazi I."/>
            <person name="Melin P."/>
            <person name="Meyer V."/>
            <person name="Mielnichuk N."/>
            <person name="Miskei M."/>
            <person name="Molnar A.P."/>
            <person name="Mule G."/>
            <person name="Ngan C.Y."/>
            <person name="Orejas M."/>
            <person name="Orosz E."/>
            <person name="Ouedraogo J.P."/>
            <person name="Overkamp K.M."/>
            <person name="Park H.-S."/>
            <person name="Perrone G."/>
            <person name="Piumi F."/>
            <person name="Punt P.J."/>
            <person name="Ram A.F."/>
            <person name="Ramon A."/>
            <person name="Rauscher S."/>
            <person name="Record E."/>
            <person name="Riano-Pachon D.M."/>
            <person name="Robert V."/>
            <person name="Roehrig J."/>
            <person name="Ruller R."/>
            <person name="Salamov A."/>
            <person name="Salih N.S."/>
            <person name="Samson R.A."/>
            <person name="Sandor E."/>
            <person name="Sanguinetti M."/>
            <person name="Schuetze T."/>
            <person name="Sepcic K."/>
            <person name="Shelest E."/>
            <person name="Sherlock G."/>
            <person name="Sophianopoulou V."/>
            <person name="Squina F.M."/>
            <person name="Sun H."/>
            <person name="Susca A."/>
            <person name="Todd R.B."/>
            <person name="Tsang A."/>
            <person name="Unkles S.E."/>
            <person name="van de Wiele N."/>
            <person name="van Rossen-Uffink D."/>
            <person name="Oliveira J.V."/>
            <person name="Vesth T.C."/>
            <person name="Visser J."/>
            <person name="Yu J.-H."/>
            <person name="Zhou M."/>
            <person name="Andersen M.R."/>
            <person name="Archer D.B."/>
            <person name="Baker S.E."/>
            <person name="Benoit I."/>
            <person name="Brakhage A.A."/>
            <person name="Braus G.H."/>
            <person name="Fischer R."/>
            <person name="Frisvad J.C."/>
            <person name="Goldman G.H."/>
            <person name="Houbraken J."/>
            <person name="Oakley B."/>
            <person name="Pocsi I."/>
            <person name="Scazzocchio C."/>
            <person name="Seiboth B."/>
            <person name="vanKuyk P.A."/>
            <person name="Wortman J."/>
            <person name="Dyer P.S."/>
            <person name="Grigoriev I.V."/>
        </authorList>
    </citation>
    <scope>NUCLEOTIDE SEQUENCE [LARGE SCALE GENOMIC DNA]</scope>
    <source>
        <strain evidence="4">ITEM 5010</strain>
    </source>
</reference>
<evidence type="ECO:0008006" key="5">
    <source>
        <dbReference type="Google" id="ProtNLM"/>
    </source>
</evidence>
<protein>
    <recommendedName>
        <fullName evidence="5">Mid2 domain-containing protein</fullName>
    </recommendedName>
</protein>
<accession>A0A1R3R9I8</accession>
<feature type="transmembrane region" description="Helical" evidence="2">
    <location>
        <begin position="238"/>
        <end position="261"/>
    </location>
</feature>
<proteinExistence type="predicted"/>
<dbReference type="EMBL" id="KV907512">
    <property type="protein sequence ID" value="OOF91151.1"/>
    <property type="molecule type" value="Genomic_DNA"/>
</dbReference>
<evidence type="ECO:0000256" key="1">
    <source>
        <dbReference type="SAM" id="MobiDB-lite"/>
    </source>
</evidence>
<dbReference type="AlphaFoldDB" id="A0A1R3R9I8"/>
<evidence type="ECO:0000313" key="3">
    <source>
        <dbReference type="EMBL" id="OOF91151.1"/>
    </source>
</evidence>
<gene>
    <name evidence="3" type="ORF">ASPCADRAFT_510354</name>
</gene>
<keyword evidence="4" id="KW-1185">Reference proteome</keyword>
<dbReference type="VEuPathDB" id="FungiDB:ASPCADRAFT_510354"/>
<dbReference type="OrthoDB" id="4502470at2759"/>
<dbReference type="STRING" id="602072.A0A1R3R9I8"/>
<sequence>MGICLDFLSGPSPPSLLRTRRNKAMLVLRAALVAAVALMATPTMMQTTTAPTTTYVKVFEENLVFYSHVFSELVGSIVNVDTGQDQTTIAIDCIQSLLANCSTRPLGMPPTFTMGPSTFMYSWSSTRQNSQAYTIDVQAEGCKIFSSTESASCWLYASYWHSDNATSTSTSVTETVTMNSADITYDTLMVTAGIEKLLAPATTTQNRDGTVTASIVTASVSTTAFSSSSSSKTHSSRAWIAGPVVGAVTGCALLAVGVYWCRRRKKHRDPMAAAETASQLRSGGMDAYRSTLQPPHEAGMTAEAQGTPLAELPAHDSSWPRELA</sequence>
<organism evidence="3 4">
    <name type="scientific">Aspergillus carbonarius (strain ITEM 5010)</name>
    <dbReference type="NCBI Taxonomy" id="602072"/>
    <lineage>
        <taxon>Eukaryota</taxon>
        <taxon>Fungi</taxon>
        <taxon>Dikarya</taxon>
        <taxon>Ascomycota</taxon>
        <taxon>Pezizomycotina</taxon>
        <taxon>Eurotiomycetes</taxon>
        <taxon>Eurotiomycetidae</taxon>
        <taxon>Eurotiales</taxon>
        <taxon>Aspergillaceae</taxon>
        <taxon>Aspergillus</taxon>
        <taxon>Aspergillus subgen. Circumdati</taxon>
    </lineage>
</organism>
<keyword evidence="2" id="KW-0472">Membrane</keyword>
<evidence type="ECO:0000313" key="4">
    <source>
        <dbReference type="Proteomes" id="UP000188318"/>
    </source>
</evidence>
<feature type="region of interest" description="Disordered" evidence="1">
    <location>
        <begin position="290"/>
        <end position="324"/>
    </location>
</feature>
<keyword evidence="2" id="KW-0812">Transmembrane</keyword>
<dbReference type="OMA" id="NCIESPP"/>
<keyword evidence="2" id="KW-1133">Transmembrane helix</keyword>